<dbReference type="Proteomes" id="UP001164250">
    <property type="component" value="Chromosome 4"/>
</dbReference>
<accession>A0ACC1BIL3</accession>
<evidence type="ECO:0000313" key="2">
    <source>
        <dbReference type="Proteomes" id="UP001164250"/>
    </source>
</evidence>
<proteinExistence type="predicted"/>
<keyword evidence="2" id="KW-1185">Reference proteome</keyword>
<sequence>MKDKYNTDGSHCRSPINHLVLQTPEGVISIPVRVSREQRAELVSGHGLSPISFSASALVSSSNFIHSHSLLSLTKHYYQYTTSSVIFTQTFSFLESTTNSKRGVAEKDTSTSAATHSGCMSAVFQFFDFHHFQFPLHQHQPAFKPDSFIPEDHTILKGVEAPRNSLELEEPPLSSTSCFKEEENLNIPMGIQIKTRKGDTRSKVGSAPTDSSSEISSSPGAKTPNLVARLMGLDLLPDSHSPSSTSFHGTPNLLAKSNLHRPRQPHQNKPTTCLRNSIDGHITGTRSLPETPRISSARRSDVDHHRLSLQINKENMAVGEEIDFYRFSYLRRKELKQEDEYRSPSHYARQIVKQVKESVSRKVGLDITNTLKNREQARDELVSKIKAKKISSRAALTIVDQSSPGKHPTPSCSPRLSRFLESKQKPTTPSSILKDHNHIPHQPRKQSCAPSSQTNNNNQPQPIKVLLSKPKLQPVQEQQNDQRPAKKCKKSPSERISPRLKKPPQTSDIIRNKQEEPFFRPSTANRANNPDKKCKKTPLSNELLNITVPTLLPVKKDPSPLATKIPQKQVLNAQSSKRSSQLSNNSSQKYKQEATHRLIARDTIDDRANGVTTTTVGGASEYEYEYITRILKRTGIDKHTPVSFIHWFSPSHPLNPSIFHHLENNVNTHHHHHQSLLSHQCNRKLLFYLADEILVDILKPFINMKPWITSHDNGSHNMHMQGSELIEKLCLQIKSFPCADCRVLEDIDAIIEKDLPQMKELNGLAFEEEGEGLVMEIEKDILDTLIQETAVEFGIIRS</sequence>
<protein>
    <submittedName>
        <fullName evidence="1">Uncharacterized protein</fullName>
    </submittedName>
</protein>
<gene>
    <name evidence="1" type="ORF">Patl1_20031</name>
</gene>
<dbReference type="EMBL" id="CM047900">
    <property type="protein sequence ID" value="KAJ0098657.1"/>
    <property type="molecule type" value="Genomic_DNA"/>
</dbReference>
<reference evidence="2" key="1">
    <citation type="journal article" date="2023" name="G3 (Bethesda)">
        <title>Genome assembly and association tests identify interacting loci associated with vigor, precocity, and sex in interspecific pistachio rootstocks.</title>
        <authorList>
            <person name="Palmer W."/>
            <person name="Jacygrad E."/>
            <person name="Sagayaradj S."/>
            <person name="Cavanaugh K."/>
            <person name="Han R."/>
            <person name="Bertier L."/>
            <person name="Beede B."/>
            <person name="Kafkas S."/>
            <person name="Golino D."/>
            <person name="Preece J."/>
            <person name="Michelmore R."/>
        </authorList>
    </citation>
    <scope>NUCLEOTIDE SEQUENCE [LARGE SCALE GENOMIC DNA]</scope>
</reference>
<evidence type="ECO:0000313" key="1">
    <source>
        <dbReference type="EMBL" id="KAJ0098657.1"/>
    </source>
</evidence>
<comment type="caution">
    <text evidence="1">The sequence shown here is derived from an EMBL/GenBank/DDBJ whole genome shotgun (WGS) entry which is preliminary data.</text>
</comment>
<name>A0ACC1BIL3_9ROSI</name>
<organism evidence="1 2">
    <name type="scientific">Pistacia atlantica</name>
    <dbReference type="NCBI Taxonomy" id="434234"/>
    <lineage>
        <taxon>Eukaryota</taxon>
        <taxon>Viridiplantae</taxon>
        <taxon>Streptophyta</taxon>
        <taxon>Embryophyta</taxon>
        <taxon>Tracheophyta</taxon>
        <taxon>Spermatophyta</taxon>
        <taxon>Magnoliopsida</taxon>
        <taxon>eudicotyledons</taxon>
        <taxon>Gunneridae</taxon>
        <taxon>Pentapetalae</taxon>
        <taxon>rosids</taxon>
        <taxon>malvids</taxon>
        <taxon>Sapindales</taxon>
        <taxon>Anacardiaceae</taxon>
        <taxon>Pistacia</taxon>
    </lineage>
</organism>